<sequence length="78" mass="8754">MSDPYLCPACGTNRSRFNLIQQVVQPVKKDAQTGDVVSEVSLSDPLQFKYKGDPYRVQCGICGVIESEEQFIRQAQRS</sequence>
<accession>A0A926RSU5</accession>
<proteinExistence type="predicted"/>
<protein>
    <submittedName>
        <fullName evidence="1">DNA alkylation repair protein</fullName>
    </submittedName>
</protein>
<dbReference type="RefSeq" id="WP_191138575.1">
    <property type="nucleotide sequence ID" value="NZ_JACXAG020000001.1"/>
</dbReference>
<name>A0A926RSU5_9BACL</name>
<organism evidence="1 2">
    <name type="scientific">Polycladospora coralii</name>
    <dbReference type="NCBI Taxonomy" id="2771432"/>
    <lineage>
        <taxon>Bacteria</taxon>
        <taxon>Bacillati</taxon>
        <taxon>Bacillota</taxon>
        <taxon>Bacilli</taxon>
        <taxon>Bacillales</taxon>
        <taxon>Thermoactinomycetaceae</taxon>
        <taxon>Polycladospora</taxon>
    </lineage>
</organism>
<evidence type="ECO:0000313" key="2">
    <source>
        <dbReference type="Proteomes" id="UP000661691"/>
    </source>
</evidence>
<dbReference type="EMBL" id="JACXAH010000007">
    <property type="protein sequence ID" value="MBD1371925.1"/>
    <property type="molecule type" value="Genomic_DNA"/>
</dbReference>
<keyword evidence="2" id="KW-1185">Reference proteome</keyword>
<dbReference type="AlphaFoldDB" id="A0A926RSU5"/>
<reference evidence="1" key="1">
    <citation type="submission" date="2020-09" db="EMBL/GenBank/DDBJ databases">
        <title>A novel bacterium of genus Hazenella, isolated from South China Sea.</title>
        <authorList>
            <person name="Huang H."/>
            <person name="Mo K."/>
            <person name="Hu Y."/>
        </authorList>
    </citation>
    <scope>NUCLEOTIDE SEQUENCE</scope>
    <source>
        <strain evidence="1">IB182357</strain>
    </source>
</reference>
<evidence type="ECO:0000313" key="1">
    <source>
        <dbReference type="EMBL" id="MBD1371925.1"/>
    </source>
</evidence>
<comment type="caution">
    <text evidence="1">The sequence shown here is derived from an EMBL/GenBank/DDBJ whole genome shotgun (WGS) entry which is preliminary data.</text>
</comment>
<dbReference type="Proteomes" id="UP000661691">
    <property type="component" value="Unassembled WGS sequence"/>
</dbReference>
<gene>
    <name evidence="1" type="ORF">IC620_06070</name>
</gene>